<gene>
    <name evidence="2" type="ORF">MICPUCDRAFT_40216</name>
</gene>
<feature type="compositionally biased region" description="Low complexity" evidence="1">
    <location>
        <begin position="22"/>
        <end position="45"/>
    </location>
</feature>
<dbReference type="RefSeq" id="XP_003059205.1">
    <property type="nucleotide sequence ID" value="XM_003059159.1"/>
</dbReference>
<dbReference type="GeneID" id="9684940"/>
<evidence type="ECO:0000313" key="3">
    <source>
        <dbReference type="Proteomes" id="UP000001876"/>
    </source>
</evidence>
<feature type="region of interest" description="Disordered" evidence="1">
    <location>
        <begin position="276"/>
        <end position="315"/>
    </location>
</feature>
<dbReference type="EMBL" id="GG663740">
    <property type="protein sequence ID" value="EEH56337.1"/>
    <property type="molecule type" value="Genomic_DNA"/>
</dbReference>
<sequence>MAVDEDAEAAWEDDHRRRSSSGDRGLPSRLAHLRGPSSTTPAASRAPPPARPTVQPTVRTASGKTLMGPWVGRFARADADLADAGGASSQLCDSDEEDFFIARSSSPIDVMDADPPTPESCARYTPRGAKRHSAAAFSFDAVDVDALTDVAFAGPDETPTDHAAVTRELMLEDAITGRAAGGAGADARARILPWSSPPGTGVKRDHAEPAPAFDTRRFARGSGGRGRREARSAPAATRRVGGARVSARTKARAPHAVARATKEKLASTRLEATGGEASRGLFGGGKNTAFGSRNNGARNTMGTRCLQPRGGGGLM</sequence>
<feature type="compositionally biased region" description="Polar residues" evidence="1">
    <location>
        <begin position="54"/>
        <end position="63"/>
    </location>
</feature>
<feature type="compositionally biased region" description="Acidic residues" evidence="1">
    <location>
        <begin position="1"/>
        <end position="11"/>
    </location>
</feature>
<dbReference type="OMA" id="WMEDAMT"/>
<accession>C1MUI6</accession>
<feature type="region of interest" description="Disordered" evidence="1">
    <location>
        <begin position="194"/>
        <end position="255"/>
    </location>
</feature>
<proteinExistence type="predicted"/>
<feature type="region of interest" description="Disordered" evidence="1">
    <location>
        <begin position="1"/>
        <end position="65"/>
    </location>
</feature>
<organism evidence="3">
    <name type="scientific">Micromonas pusilla (strain CCMP1545)</name>
    <name type="common">Picoplanktonic green alga</name>
    <dbReference type="NCBI Taxonomy" id="564608"/>
    <lineage>
        <taxon>Eukaryota</taxon>
        <taxon>Viridiplantae</taxon>
        <taxon>Chlorophyta</taxon>
        <taxon>Mamiellophyceae</taxon>
        <taxon>Mamiellales</taxon>
        <taxon>Mamiellaceae</taxon>
        <taxon>Micromonas</taxon>
    </lineage>
</organism>
<evidence type="ECO:0000313" key="2">
    <source>
        <dbReference type="EMBL" id="EEH56337.1"/>
    </source>
</evidence>
<feature type="compositionally biased region" description="Polar residues" evidence="1">
    <location>
        <begin position="289"/>
        <end position="302"/>
    </location>
</feature>
<name>C1MUI6_MICPC</name>
<dbReference type="AlphaFoldDB" id="C1MUI6"/>
<reference evidence="2 3" key="1">
    <citation type="journal article" date="2009" name="Science">
        <title>Green evolution and dynamic adaptations revealed by genomes of the marine picoeukaryotes Micromonas.</title>
        <authorList>
            <person name="Worden A.Z."/>
            <person name="Lee J.H."/>
            <person name="Mock T."/>
            <person name="Rouze P."/>
            <person name="Simmons M.P."/>
            <person name="Aerts A.L."/>
            <person name="Allen A.E."/>
            <person name="Cuvelier M.L."/>
            <person name="Derelle E."/>
            <person name="Everett M.V."/>
            <person name="Foulon E."/>
            <person name="Grimwood J."/>
            <person name="Gundlach H."/>
            <person name="Henrissat B."/>
            <person name="Napoli C."/>
            <person name="McDonald S.M."/>
            <person name="Parker M.S."/>
            <person name="Rombauts S."/>
            <person name="Salamov A."/>
            <person name="Von Dassow P."/>
            <person name="Badger J.H."/>
            <person name="Coutinho P.M."/>
            <person name="Demir E."/>
            <person name="Dubchak I."/>
            <person name="Gentemann C."/>
            <person name="Eikrem W."/>
            <person name="Gready J.E."/>
            <person name="John U."/>
            <person name="Lanier W."/>
            <person name="Lindquist E.A."/>
            <person name="Lucas S."/>
            <person name="Mayer K.F."/>
            <person name="Moreau H."/>
            <person name="Not F."/>
            <person name="Otillar R."/>
            <person name="Panaud O."/>
            <person name="Pangilinan J."/>
            <person name="Paulsen I."/>
            <person name="Piegu B."/>
            <person name="Poliakov A."/>
            <person name="Robbens S."/>
            <person name="Schmutz J."/>
            <person name="Toulza E."/>
            <person name="Wyss T."/>
            <person name="Zelensky A."/>
            <person name="Zhou K."/>
            <person name="Armbrust E.V."/>
            <person name="Bhattacharya D."/>
            <person name="Goodenough U.W."/>
            <person name="Van de Peer Y."/>
            <person name="Grigoriev I.V."/>
        </authorList>
    </citation>
    <scope>NUCLEOTIDE SEQUENCE [LARGE SCALE GENOMIC DNA]</scope>
    <source>
        <strain evidence="2 3">CCMP1545</strain>
    </source>
</reference>
<keyword evidence="3" id="KW-1185">Reference proteome</keyword>
<evidence type="ECO:0000256" key="1">
    <source>
        <dbReference type="SAM" id="MobiDB-lite"/>
    </source>
</evidence>
<dbReference type="KEGG" id="mpp:MICPUCDRAFT_40216"/>
<dbReference type="Proteomes" id="UP000001876">
    <property type="component" value="Unassembled WGS sequence"/>
</dbReference>
<protein>
    <submittedName>
        <fullName evidence="2">Predicted protein</fullName>
    </submittedName>
</protein>